<organism evidence="2 3">
    <name type="scientific">Paenibacillus alvei</name>
    <name type="common">Bacillus alvei</name>
    <dbReference type="NCBI Taxonomy" id="44250"/>
    <lineage>
        <taxon>Bacteria</taxon>
        <taxon>Bacillati</taxon>
        <taxon>Bacillota</taxon>
        <taxon>Bacilli</taxon>
        <taxon>Bacillales</taxon>
        <taxon>Paenibacillaceae</taxon>
        <taxon>Paenibacillus</taxon>
    </lineage>
</organism>
<reference evidence="3" key="1">
    <citation type="submission" date="2018-08" db="EMBL/GenBank/DDBJ databases">
        <authorList>
            <person name="Chevrot R."/>
        </authorList>
    </citation>
    <scope>NUCLEOTIDE SEQUENCE [LARGE SCALE GENOMIC DNA]</scope>
</reference>
<name>A0A383RJA4_PAEAL</name>
<sequence>MIMSISPSGREQEAASRSGTKKGLQGKIPTALNKPKSAQVKAGESSRRIVVFVFEKMDIRIPLRATS</sequence>
<dbReference type="AlphaFoldDB" id="A0A383RJA4"/>
<dbReference type="EMBL" id="LS992241">
    <property type="protein sequence ID" value="SYX87125.1"/>
    <property type="molecule type" value="Genomic_DNA"/>
</dbReference>
<evidence type="ECO:0000256" key="1">
    <source>
        <dbReference type="SAM" id="MobiDB-lite"/>
    </source>
</evidence>
<protein>
    <submittedName>
        <fullName evidence="2">Uncharacterized protein</fullName>
    </submittedName>
</protein>
<gene>
    <name evidence="2" type="ORF">PBLR_15554</name>
</gene>
<evidence type="ECO:0000313" key="3">
    <source>
        <dbReference type="Proteomes" id="UP000304148"/>
    </source>
</evidence>
<evidence type="ECO:0000313" key="2">
    <source>
        <dbReference type="EMBL" id="SYX87125.1"/>
    </source>
</evidence>
<feature type="region of interest" description="Disordered" evidence="1">
    <location>
        <begin position="1"/>
        <end position="40"/>
    </location>
</feature>
<accession>A0A383RJA4</accession>
<proteinExistence type="predicted"/>
<dbReference type="Proteomes" id="UP000304148">
    <property type="component" value="Chromosome"/>
</dbReference>